<feature type="region of interest" description="Disordered" evidence="1">
    <location>
        <begin position="1"/>
        <end position="31"/>
    </location>
</feature>
<evidence type="ECO:0000313" key="4">
    <source>
        <dbReference type="Proteomes" id="UP000002051"/>
    </source>
</evidence>
<evidence type="ECO:0000313" key="3">
    <source>
        <dbReference type="EnsemblPlants" id="KEH24038"/>
    </source>
</evidence>
<accession>A0A072U4H9</accession>
<name>A0A072U4H9_MEDTR</name>
<dbReference type="AlphaFoldDB" id="A0A072U4H9"/>
<dbReference type="EMBL" id="CM001223">
    <property type="protein sequence ID" value="KEH24038.1"/>
    <property type="molecule type" value="Genomic_DNA"/>
</dbReference>
<evidence type="ECO:0000256" key="1">
    <source>
        <dbReference type="SAM" id="MobiDB-lite"/>
    </source>
</evidence>
<reference evidence="2 4" key="1">
    <citation type="journal article" date="2011" name="Nature">
        <title>The Medicago genome provides insight into the evolution of rhizobial symbioses.</title>
        <authorList>
            <person name="Young N.D."/>
            <person name="Debelle F."/>
            <person name="Oldroyd G.E."/>
            <person name="Geurts R."/>
            <person name="Cannon S.B."/>
            <person name="Udvardi M.K."/>
            <person name="Benedito V.A."/>
            <person name="Mayer K.F."/>
            <person name="Gouzy J."/>
            <person name="Schoof H."/>
            <person name="Van de Peer Y."/>
            <person name="Proost S."/>
            <person name="Cook D.R."/>
            <person name="Meyers B.C."/>
            <person name="Spannagl M."/>
            <person name="Cheung F."/>
            <person name="De Mita S."/>
            <person name="Krishnakumar V."/>
            <person name="Gundlach H."/>
            <person name="Zhou S."/>
            <person name="Mudge J."/>
            <person name="Bharti A.K."/>
            <person name="Murray J.D."/>
            <person name="Naoumkina M.A."/>
            <person name="Rosen B."/>
            <person name="Silverstein K.A."/>
            <person name="Tang H."/>
            <person name="Rombauts S."/>
            <person name="Zhao P.X."/>
            <person name="Zhou P."/>
            <person name="Barbe V."/>
            <person name="Bardou P."/>
            <person name="Bechner M."/>
            <person name="Bellec A."/>
            <person name="Berger A."/>
            <person name="Berges H."/>
            <person name="Bidwell S."/>
            <person name="Bisseling T."/>
            <person name="Choisne N."/>
            <person name="Couloux A."/>
            <person name="Denny R."/>
            <person name="Deshpande S."/>
            <person name="Dai X."/>
            <person name="Doyle J.J."/>
            <person name="Dudez A.M."/>
            <person name="Farmer A.D."/>
            <person name="Fouteau S."/>
            <person name="Franken C."/>
            <person name="Gibelin C."/>
            <person name="Gish J."/>
            <person name="Goldstein S."/>
            <person name="Gonzalez A.J."/>
            <person name="Green P.J."/>
            <person name="Hallab A."/>
            <person name="Hartog M."/>
            <person name="Hua A."/>
            <person name="Humphray S.J."/>
            <person name="Jeong D.H."/>
            <person name="Jing Y."/>
            <person name="Jocker A."/>
            <person name="Kenton S.M."/>
            <person name="Kim D.J."/>
            <person name="Klee K."/>
            <person name="Lai H."/>
            <person name="Lang C."/>
            <person name="Lin S."/>
            <person name="Macmil S.L."/>
            <person name="Magdelenat G."/>
            <person name="Matthews L."/>
            <person name="McCorrison J."/>
            <person name="Monaghan E.L."/>
            <person name="Mun J.H."/>
            <person name="Najar F.Z."/>
            <person name="Nicholson C."/>
            <person name="Noirot C."/>
            <person name="O'Bleness M."/>
            <person name="Paule C.R."/>
            <person name="Poulain J."/>
            <person name="Prion F."/>
            <person name="Qin B."/>
            <person name="Qu C."/>
            <person name="Retzel E.F."/>
            <person name="Riddle C."/>
            <person name="Sallet E."/>
            <person name="Samain S."/>
            <person name="Samson N."/>
            <person name="Sanders I."/>
            <person name="Saurat O."/>
            <person name="Scarpelli C."/>
            <person name="Schiex T."/>
            <person name="Segurens B."/>
            <person name="Severin A.J."/>
            <person name="Sherrier D.J."/>
            <person name="Shi R."/>
            <person name="Sims S."/>
            <person name="Singer S.R."/>
            <person name="Sinharoy S."/>
            <person name="Sterck L."/>
            <person name="Viollet A."/>
            <person name="Wang B.B."/>
            <person name="Wang K."/>
            <person name="Wang M."/>
            <person name="Wang X."/>
            <person name="Warfsmann J."/>
            <person name="Weissenbach J."/>
            <person name="White D.D."/>
            <person name="White J.D."/>
            <person name="Wiley G.B."/>
            <person name="Wincker P."/>
            <person name="Xing Y."/>
            <person name="Yang L."/>
            <person name="Yao Z."/>
            <person name="Ying F."/>
            <person name="Zhai J."/>
            <person name="Zhou L."/>
            <person name="Zuber A."/>
            <person name="Denarie J."/>
            <person name="Dixon R.A."/>
            <person name="May G.D."/>
            <person name="Schwartz D.C."/>
            <person name="Rogers J."/>
            <person name="Quetier F."/>
            <person name="Town C.D."/>
            <person name="Roe B.A."/>
        </authorList>
    </citation>
    <scope>NUCLEOTIDE SEQUENCE [LARGE SCALE GENOMIC DNA]</scope>
    <source>
        <strain evidence="2">A17</strain>
        <strain evidence="3 4">cv. Jemalong A17</strain>
    </source>
</reference>
<proteinExistence type="predicted"/>
<evidence type="ECO:0000313" key="2">
    <source>
        <dbReference type="EMBL" id="KEH24038.1"/>
    </source>
</evidence>
<dbReference type="HOGENOM" id="CLU_2871056_0_0_1"/>
<keyword evidence="4" id="KW-1185">Reference proteome</keyword>
<reference evidence="2 4" key="2">
    <citation type="journal article" date="2014" name="BMC Genomics">
        <title>An improved genome release (version Mt4.0) for the model legume Medicago truncatula.</title>
        <authorList>
            <person name="Tang H."/>
            <person name="Krishnakumar V."/>
            <person name="Bidwell S."/>
            <person name="Rosen B."/>
            <person name="Chan A."/>
            <person name="Zhou S."/>
            <person name="Gentzbittel L."/>
            <person name="Childs K.L."/>
            <person name="Yandell M."/>
            <person name="Gundlach H."/>
            <person name="Mayer K.F."/>
            <person name="Schwartz D.C."/>
            <person name="Town C.D."/>
        </authorList>
    </citation>
    <scope>GENOME REANNOTATION</scope>
    <source>
        <strain evidence="2">A17</strain>
        <strain evidence="3 4">cv. Jemalong A17</strain>
    </source>
</reference>
<dbReference type="Proteomes" id="UP000002051">
    <property type="component" value="Unassembled WGS sequence"/>
</dbReference>
<organism evidence="2 4">
    <name type="scientific">Medicago truncatula</name>
    <name type="common">Barrel medic</name>
    <name type="synonym">Medicago tribuloides</name>
    <dbReference type="NCBI Taxonomy" id="3880"/>
    <lineage>
        <taxon>Eukaryota</taxon>
        <taxon>Viridiplantae</taxon>
        <taxon>Streptophyta</taxon>
        <taxon>Embryophyta</taxon>
        <taxon>Tracheophyta</taxon>
        <taxon>Spermatophyta</taxon>
        <taxon>Magnoliopsida</taxon>
        <taxon>eudicotyledons</taxon>
        <taxon>Gunneridae</taxon>
        <taxon>Pentapetalae</taxon>
        <taxon>rosids</taxon>
        <taxon>fabids</taxon>
        <taxon>Fabales</taxon>
        <taxon>Fabaceae</taxon>
        <taxon>Papilionoideae</taxon>
        <taxon>50 kb inversion clade</taxon>
        <taxon>NPAAA clade</taxon>
        <taxon>Hologalegina</taxon>
        <taxon>IRL clade</taxon>
        <taxon>Trifolieae</taxon>
        <taxon>Medicago</taxon>
    </lineage>
</organism>
<dbReference type="EnsemblPlants" id="KEH24038">
    <property type="protein sequence ID" value="KEH24038"/>
    <property type="gene ID" value="MTR_7g102850"/>
</dbReference>
<protein>
    <submittedName>
        <fullName evidence="2 3">Uncharacterized protein</fullName>
    </submittedName>
</protein>
<reference evidence="3" key="3">
    <citation type="submission" date="2015-04" db="UniProtKB">
        <authorList>
            <consortium name="EnsemblPlants"/>
        </authorList>
    </citation>
    <scope>IDENTIFICATION</scope>
    <source>
        <strain evidence="3">cv. Jemalong A17</strain>
    </source>
</reference>
<gene>
    <name evidence="2" type="ordered locus">MTR_7g102850</name>
</gene>
<feature type="compositionally biased region" description="Basic residues" evidence="1">
    <location>
        <begin position="1"/>
        <end position="12"/>
    </location>
</feature>
<sequence>MGTGKKKMKNRDKGKNNSKSDNSPQSHDKVIDDPQFSLINRFLSKQPFWSLNVCGTVTVVLKCI</sequence>